<dbReference type="AlphaFoldDB" id="A0A6C0JK57"/>
<sequence>MFHPSQLEMAKRRIAMDLQDIEYYRSIKLYLCWYDNFLIPDEDYKGYYPCSDKSVDLKEVIDIVREAMKKPHIIRHNVLVSPLPAAMIRYREEQADAEKYVEVCLVN</sequence>
<reference evidence="1" key="1">
    <citation type="journal article" date="2020" name="Nature">
        <title>Giant virus diversity and host interactions through global metagenomics.</title>
        <authorList>
            <person name="Schulz F."/>
            <person name="Roux S."/>
            <person name="Paez-Espino D."/>
            <person name="Jungbluth S."/>
            <person name="Walsh D.A."/>
            <person name="Denef V.J."/>
            <person name="McMahon K.D."/>
            <person name="Konstantinidis K.T."/>
            <person name="Eloe-Fadrosh E.A."/>
            <person name="Kyrpides N.C."/>
            <person name="Woyke T."/>
        </authorList>
    </citation>
    <scope>NUCLEOTIDE SEQUENCE</scope>
    <source>
        <strain evidence="1">GVMAG-M-3300027734-16</strain>
    </source>
</reference>
<name>A0A6C0JK57_9ZZZZ</name>
<organism evidence="1">
    <name type="scientific">viral metagenome</name>
    <dbReference type="NCBI Taxonomy" id="1070528"/>
    <lineage>
        <taxon>unclassified sequences</taxon>
        <taxon>metagenomes</taxon>
        <taxon>organismal metagenomes</taxon>
    </lineage>
</organism>
<evidence type="ECO:0000313" key="1">
    <source>
        <dbReference type="EMBL" id="QHU05431.1"/>
    </source>
</evidence>
<accession>A0A6C0JK57</accession>
<proteinExistence type="predicted"/>
<dbReference type="EMBL" id="MN740414">
    <property type="protein sequence ID" value="QHU05431.1"/>
    <property type="molecule type" value="Genomic_DNA"/>
</dbReference>
<protein>
    <submittedName>
        <fullName evidence="1">Uncharacterized protein</fullName>
    </submittedName>
</protein>